<reference evidence="1 2" key="1">
    <citation type="submission" date="2013-12" db="EMBL/GenBank/DDBJ databases">
        <title>A Varibaculum cambriense genome reconstructed from a premature infant gut community with otherwise low bacterial novelty that shifts toward anaerobic metabolism during the third week of life.</title>
        <authorList>
            <person name="Brown C.T."/>
            <person name="Sharon I."/>
            <person name="Thomas B.C."/>
            <person name="Castelle C.J."/>
            <person name="Morowitz M.J."/>
            <person name="Banfield J.F."/>
        </authorList>
    </citation>
    <scope>NUCLEOTIDE SEQUENCE [LARGE SCALE GENOMIC DNA]</scope>
    <source>
        <strain evidence="2">DORA_A_5_14_21</strain>
    </source>
</reference>
<organism evidence="1 2">
    <name type="scientific">Escherichia coli DORA_A_5_14_21</name>
    <dbReference type="NCBI Taxonomy" id="1403943"/>
    <lineage>
        <taxon>Bacteria</taxon>
        <taxon>Pseudomonadati</taxon>
        <taxon>Pseudomonadota</taxon>
        <taxon>Gammaproteobacteria</taxon>
        <taxon>Enterobacterales</taxon>
        <taxon>Enterobacteriaceae</taxon>
        <taxon>Escherichia</taxon>
    </lineage>
</organism>
<evidence type="ECO:0000313" key="2">
    <source>
        <dbReference type="Proteomes" id="UP000018853"/>
    </source>
</evidence>
<comment type="caution">
    <text evidence="1">The sequence shown here is derived from an EMBL/GenBank/DDBJ whole genome shotgun (WGS) entry which is preliminary data.</text>
</comment>
<dbReference type="PATRIC" id="fig|1403943.3.peg.201"/>
<dbReference type="EMBL" id="AZLZ01000089">
    <property type="protein sequence ID" value="ETJ28484.1"/>
    <property type="molecule type" value="Genomic_DNA"/>
</dbReference>
<dbReference type="AlphaFoldDB" id="W1XI38"/>
<dbReference type="InterPro" id="IPR029044">
    <property type="entry name" value="Nucleotide-diphossugar_trans"/>
</dbReference>
<feature type="non-terminal residue" evidence="1">
    <location>
        <position position="1"/>
    </location>
</feature>
<evidence type="ECO:0008006" key="3">
    <source>
        <dbReference type="Google" id="ProtNLM"/>
    </source>
</evidence>
<dbReference type="SUPFAM" id="SSF53448">
    <property type="entry name" value="Nucleotide-diphospho-sugar transferases"/>
    <property type="match status" value="1"/>
</dbReference>
<evidence type="ECO:0000313" key="1">
    <source>
        <dbReference type="EMBL" id="ETJ28484.1"/>
    </source>
</evidence>
<protein>
    <recommendedName>
        <fullName evidence="3">3-deoxy-manno-octulosonate cytidylyltransferase</fullName>
    </recommendedName>
</protein>
<accession>W1XI38</accession>
<name>W1XI38_ECOLX</name>
<sequence>NWQPSPLEHIEMLEQLRVLWYGEKIHVAVAQEVPGTGVDTPEDLERVRAEMR</sequence>
<gene>
    <name evidence="1" type="ORF">Q609_ECAC00089G0002</name>
</gene>
<dbReference type="Proteomes" id="UP000018853">
    <property type="component" value="Unassembled WGS sequence"/>
</dbReference>
<dbReference type="Gene3D" id="3.90.550.10">
    <property type="entry name" value="Spore Coat Polysaccharide Biosynthesis Protein SpsA, Chain A"/>
    <property type="match status" value="1"/>
</dbReference>
<proteinExistence type="predicted"/>